<dbReference type="PATRIC" id="fig|746697.3.peg.3165"/>
<keyword evidence="2" id="KW-1185">Reference proteome</keyword>
<proteinExistence type="predicted"/>
<dbReference type="eggNOG" id="ENOG502Z7TC">
    <property type="taxonomic scope" value="Bacteria"/>
</dbReference>
<dbReference type="HOGENOM" id="CLU_1146634_0_0_10"/>
<dbReference type="Pfam" id="PF13030">
    <property type="entry name" value="DUF3891"/>
    <property type="match status" value="1"/>
</dbReference>
<reference evidence="1 2" key="1">
    <citation type="submission" date="2012-06" db="EMBL/GenBank/DDBJ databases">
        <title>The complete genome of Aequorivita sublithincola DSM 14238.</title>
        <authorList>
            <consortium name="US DOE Joint Genome Institute (JGI-PGF)"/>
            <person name="Lucas S."/>
            <person name="Copeland A."/>
            <person name="Lapidus A."/>
            <person name="Goodwin L."/>
            <person name="Pitluck S."/>
            <person name="Peters L."/>
            <person name="Munk A.C.C."/>
            <person name="Kyrpides N."/>
            <person name="Mavromatis K."/>
            <person name="Pagani I."/>
            <person name="Ivanova N."/>
            <person name="Ovchinnikova G."/>
            <person name="Zeytun A."/>
            <person name="Detter J.C."/>
            <person name="Han C."/>
            <person name="Land M."/>
            <person name="Hauser L."/>
            <person name="Markowitz V."/>
            <person name="Cheng J.-F."/>
            <person name="Hugenholtz P."/>
            <person name="Woyke T."/>
            <person name="Wu D."/>
            <person name="Tindall B."/>
            <person name="Faehnrich R."/>
            <person name="Brambilla E."/>
            <person name="Klenk H.-P."/>
            <person name="Eisen J.A."/>
        </authorList>
    </citation>
    <scope>NUCLEOTIDE SEQUENCE [LARGE SCALE GENOMIC DNA]</scope>
    <source>
        <strain evidence="2">DSM 14238 / LMG 21431 / ACAM 643 / 9-3</strain>
    </source>
</reference>
<dbReference type="Proteomes" id="UP000006049">
    <property type="component" value="Chromosome"/>
</dbReference>
<gene>
    <name evidence="1" type="ordered locus">Aeqsu_3111</name>
</gene>
<organism evidence="1 2">
    <name type="scientific">Aequorivita sublithincola (strain DSM 14238 / LMG 21431 / ACAM 643 / 9-3)</name>
    <dbReference type="NCBI Taxonomy" id="746697"/>
    <lineage>
        <taxon>Bacteria</taxon>
        <taxon>Pseudomonadati</taxon>
        <taxon>Bacteroidota</taxon>
        <taxon>Flavobacteriia</taxon>
        <taxon>Flavobacteriales</taxon>
        <taxon>Flavobacteriaceae</taxon>
        <taxon>Aequorivita</taxon>
    </lineage>
</organism>
<dbReference type="EMBL" id="CP003280">
    <property type="protein sequence ID" value="AFL82546.1"/>
    <property type="molecule type" value="Genomic_DNA"/>
</dbReference>
<accession>I3YZX8</accession>
<name>I3YZX8_AEQSU</name>
<evidence type="ECO:0008006" key="3">
    <source>
        <dbReference type="Google" id="ProtNLM"/>
    </source>
</evidence>
<evidence type="ECO:0000313" key="1">
    <source>
        <dbReference type="EMBL" id="AFL82546.1"/>
    </source>
</evidence>
<dbReference type="KEGG" id="asl:Aeqsu_3111"/>
<dbReference type="OrthoDB" id="872894at2"/>
<protein>
    <recommendedName>
        <fullName evidence="3">DUF3891 family protein</fullName>
    </recommendedName>
</protein>
<evidence type="ECO:0000313" key="2">
    <source>
        <dbReference type="Proteomes" id="UP000006049"/>
    </source>
</evidence>
<dbReference type="InterPro" id="IPR024992">
    <property type="entry name" value="DUF3891"/>
</dbReference>
<dbReference type="STRING" id="746697.Aeqsu_3111"/>
<dbReference type="AlphaFoldDB" id="I3YZX8"/>
<dbReference type="RefSeq" id="WP_014783795.1">
    <property type="nucleotide sequence ID" value="NC_018013.1"/>
</dbReference>
<sequence>MIVNKSIKGLHIIFHQAHGLLAGKIANEIKEEFRPPHWFETLIAVCEHDDRQLNFKEKDYLSEIGVPLDFTEDKSTVKEVLERMEKIISSANNKSRWIRLLISYHLEFIYSDYKNSSKQIAQFFENEEIERKIILKVYKFSDVKARAYYEFLRFCDRLSLILCNDEAPDCERLLEINTSIKEETYFIKKSEDDTLVISPWIFTSAKFELSVEERILKQTQFSSAKEFESILMATPPSLKKWKLGKL</sequence>